<name>A0ABU0G2N6_9BACI</name>
<organism evidence="1 2">
    <name type="scientific">Mesobacillus stamsii</name>
    <dbReference type="NCBI Taxonomy" id="225347"/>
    <lineage>
        <taxon>Bacteria</taxon>
        <taxon>Bacillati</taxon>
        <taxon>Bacillota</taxon>
        <taxon>Bacilli</taxon>
        <taxon>Bacillales</taxon>
        <taxon>Bacillaceae</taxon>
        <taxon>Mesobacillus</taxon>
    </lineage>
</organism>
<accession>A0ABU0G2N6</accession>
<dbReference type="EMBL" id="JAUSUN010000067">
    <property type="protein sequence ID" value="MDQ0415839.1"/>
    <property type="molecule type" value="Genomic_DNA"/>
</dbReference>
<evidence type="ECO:0000313" key="1">
    <source>
        <dbReference type="EMBL" id="MDQ0415839.1"/>
    </source>
</evidence>
<reference evidence="1 2" key="1">
    <citation type="submission" date="2023-07" db="EMBL/GenBank/DDBJ databases">
        <title>Genomic Encyclopedia of Type Strains, Phase IV (KMG-IV): sequencing the most valuable type-strain genomes for metagenomic binning, comparative biology and taxonomic classification.</title>
        <authorList>
            <person name="Goeker M."/>
        </authorList>
    </citation>
    <scope>NUCLEOTIDE SEQUENCE [LARGE SCALE GENOMIC DNA]</scope>
    <source>
        <strain evidence="1 2">DSM 19598</strain>
    </source>
</reference>
<evidence type="ECO:0008006" key="3">
    <source>
        <dbReference type="Google" id="ProtNLM"/>
    </source>
</evidence>
<sequence>MENVEPDGVKLLRNTHTPYDVIGIIFEDVDFLEVGKIFELYKEKPGVVTNFFHIDLDYYKELMPDDICAEYEYIKQSINSTSIDKQNEEETTDTFKNTVISMVEKFKHMVEHKKGHAILNTSEGPVNEKGVQVLFNIIANVYLENTNVLVSSEVDTGRGSVDFYLSVGKEHRALIELKLGNHKRYTDGIKLSITYLLKSRRCGLRCVCTYLLF</sequence>
<evidence type="ECO:0000313" key="2">
    <source>
        <dbReference type="Proteomes" id="UP001242313"/>
    </source>
</evidence>
<protein>
    <recommendedName>
        <fullName evidence="3">DUF91 domain-containing protein</fullName>
    </recommendedName>
</protein>
<gene>
    <name evidence="1" type="ORF">J2S25_004107</name>
</gene>
<proteinExistence type="predicted"/>
<keyword evidence="2" id="KW-1185">Reference proteome</keyword>
<comment type="caution">
    <text evidence="1">The sequence shown here is derived from an EMBL/GenBank/DDBJ whole genome shotgun (WGS) entry which is preliminary data.</text>
</comment>
<dbReference type="Proteomes" id="UP001242313">
    <property type="component" value="Unassembled WGS sequence"/>
</dbReference>